<dbReference type="InterPro" id="IPR003343">
    <property type="entry name" value="Big_2"/>
</dbReference>
<evidence type="ECO:0000259" key="1">
    <source>
        <dbReference type="SMART" id="SM00635"/>
    </source>
</evidence>
<dbReference type="InterPro" id="IPR008964">
    <property type="entry name" value="Invasin/intimin_cell_adhesion"/>
</dbReference>
<evidence type="ECO:0000313" key="2">
    <source>
        <dbReference type="EMBL" id="MBD7967760.1"/>
    </source>
</evidence>
<gene>
    <name evidence="2" type="ORF">H9647_06780</name>
</gene>
<name>A0ABR8SW96_9BACL</name>
<dbReference type="SMART" id="SM00635">
    <property type="entry name" value="BID_2"/>
    <property type="match status" value="1"/>
</dbReference>
<dbReference type="Pfam" id="PF02368">
    <property type="entry name" value="Big_2"/>
    <property type="match status" value="1"/>
</dbReference>
<accession>A0ABR8SW96</accession>
<dbReference type="EMBL" id="JACSQL010000002">
    <property type="protein sequence ID" value="MBD7967760.1"/>
    <property type="molecule type" value="Genomic_DNA"/>
</dbReference>
<dbReference type="Gene3D" id="2.60.40.1080">
    <property type="match status" value="1"/>
</dbReference>
<comment type="caution">
    <text evidence="2">The sequence shown here is derived from an EMBL/GenBank/DDBJ whole genome shotgun (WGS) entry which is preliminary data.</text>
</comment>
<evidence type="ECO:0000313" key="3">
    <source>
        <dbReference type="Proteomes" id="UP000608071"/>
    </source>
</evidence>
<organism evidence="2 3">
    <name type="scientific">Paenibacillus gallinarum</name>
    <dbReference type="NCBI Taxonomy" id="2762232"/>
    <lineage>
        <taxon>Bacteria</taxon>
        <taxon>Bacillati</taxon>
        <taxon>Bacillota</taxon>
        <taxon>Bacilli</taxon>
        <taxon>Bacillales</taxon>
        <taxon>Paenibacillaceae</taxon>
        <taxon>Paenibacillus</taxon>
    </lineage>
</organism>
<dbReference type="Proteomes" id="UP000608071">
    <property type="component" value="Unassembled WGS sequence"/>
</dbReference>
<feature type="domain" description="BIG2" evidence="1">
    <location>
        <begin position="14"/>
        <end position="91"/>
    </location>
</feature>
<keyword evidence="3" id="KW-1185">Reference proteome</keyword>
<reference evidence="2 3" key="1">
    <citation type="submission" date="2020-08" db="EMBL/GenBank/DDBJ databases">
        <title>A Genomic Blueprint of the Chicken Gut Microbiome.</title>
        <authorList>
            <person name="Gilroy R."/>
            <person name="Ravi A."/>
            <person name="Getino M."/>
            <person name="Pursley I."/>
            <person name="Horton D.L."/>
            <person name="Alikhan N.-F."/>
            <person name="Baker D."/>
            <person name="Gharbi K."/>
            <person name="Hall N."/>
            <person name="Watson M."/>
            <person name="Adriaenssens E.M."/>
            <person name="Foster-Nyarko E."/>
            <person name="Jarju S."/>
            <person name="Secka A."/>
            <person name="Antonio M."/>
            <person name="Oren A."/>
            <person name="Chaudhuri R."/>
            <person name="La Ragione R.M."/>
            <person name="Hildebrand F."/>
            <person name="Pallen M.J."/>
        </authorList>
    </citation>
    <scope>NUCLEOTIDE SEQUENCE [LARGE SCALE GENOMIC DNA]</scope>
    <source>
        <strain evidence="2 3">Sa2BVA9</strain>
    </source>
</reference>
<dbReference type="SUPFAM" id="SSF49373">
    <property type="entry name" value="Invasin/intimin cell-adhesion fragments"/>
    <property type="match status" value="1"/>
</dbReference>
<sequence>MLSAALVVKTPYSAPTGVTLSSSTLALTTGGNRTLTATIAPSTAQQQVNWKTGDAATATVDTNGKVIAVKAGTVTITAESKTDTSKKATCTVTITDPAGGG</sequence>
<proteinExistence type="predicted"/>
<protein>
    <submittedName>
        <fullName evidence="2">Ig-like domain-containing protein</fullName>
    </submittedName>
</protein>